<gene>
    <name evidence="3" type="ORF">DFP89_10425</name>
</gene>
<proteinExistence type="predicted"/>
<feature type="domain" description="Lysozyme inhibitor LprI-like N-terminal" evidence="2">
    <location>
        <begin position="53"/>
        <end position="156"/>
    </location>
</feature>
<evidence type="ECO:0000259" key="2">
    <source>
        <dbReference type="Pfam" id="PF07007"/>
    </source>
</evidence>
<dbReference type="InterPro" id="IPR009739">
    <property type="entry name" value="LprI-like_N"/>
</dbReference>
<evidence type="ECO:0000313" key="3">
    <source>
        <dbReference type="EMBL" id="RCW86640.1"/>
    </source>
</evidence>
<dbReference type="AlphaFoldDB" id="A0A368Z2F8"/>
<keyword evidence="4" id="KW-1185">Reference proteome</keyword>
<dbReference type="EMBL" id="QPJL01000004">
    <property type="protein sequence ID" value="RCW86640.1"/>
    <property type="molecule type" value="Genomic_DNA"/>
</dbReference>
<dbReference type="RefSeq" id="WP_114348348.1">
    <property type="nucleotide sequence ID" value="NZ_QPJL01000004.1"/>
</dbReference>
<protein>
    <submittedName>
        <fullName evidence="3">Uncharacterized protein YecT (DUF1311 family)</fullName>
    </submittedName>
</protein>
<reference evidence="3 4" key="1">
    <citation type="submission" date="2018-07" db="EMBL/GenBank/DDBJ databases">
        <title>Genomic Encyclopedia of Type Strains, Phase III (KMG-III): the genomes of soil and plant-associated and newly described type strains.</title>
        <authorList>
            <person name="Whitman W."/>
        </authorList>
    </citation>
    <scope>NUCLEOTIDE SEQUENCE [LARGE SCALE GENOMIC DNA]</scope>
    <source>
        <strain evidence="3 4">CECT 8525</strain>
    </source>
</reference>
<dbReference type="OrthoDB" id="7340239at2"/>
<dbReference type="Pfam" id="PF07007">
    <property type="entry name" value="LprI"/>
    <property type="match status" value="1"/>
</dbReference>
<dbReference type="Proteomes" id="UP000253345">
    <property type="component" value="Unassembled WGS sequence"/>
</dbReference>
<sequence>MRALAALLLLAAPALAQEGVPGDAAGLATCMAAPGEDTARASCAQKLTDACLASPEGMTTLGMTACLVAETTAWDKLLNDRYAALLVQAEAFDRELEPDSPYAPSAPVLQQMQRAWIEFRDASCAYAVTPYAGGTMAGIAYEGCLRELTAAQAQRLGILGKGNEG</sequence>
<accession>A0A368Z2F8</accession>
<organism evidence="3 4">
    <name type="scientific">Paracoccus lutimaris</name>
    <dbReference type="NCBI Taxonomy" id="1490030"/>
    <lineage>
        <taxon>Bacteria</taxon>
        <taxon>Pseudomonadati</taxon>
        <taxon>Pseudomonadota</taxon>
        <taxon>Alphaproteobacteria</taxon>
        <taxon>Rhodobacterales</taxon>
        <taxon>Paracoccaceae</taxon>
        <taxon>Paracoccus</taxon>
    </lineage>
</organism>
<comment type="caution">
    <text evidence="3">The sequence shown here is derived from an EMBL/GenBank/DDBJ whole genome shotgun (WGS) entry which is preliminary data.</text>
</comment>
<dbReference type="Gene3D" id="1.20.1270.180">
    <property type="match status" value="1"/>
</dbReference>
<keyword evidence="1" id="KW-0732">Signal</keyword>
<name>A0A368Z2F8_9RHOB</name>
<evidence type="ECO:0000313" key="4">
    <source>
        <dbReference type="Proteomes" id="UP000253345"/>
    </source>
</evidence>
<feature type="signal peptide" evidence="1">
    <location>
        <begin position="1"/>
        <end position="16"/>
    </location>
</feature>
<evidence type="ECO:0000256" key="1">
    <source>
        <dbReference type="SAM" id="SignalP"/>
    </source>
</evidence>
<feature type="chain" id="PRO_5016680169" evidence="1">
    <location>
        <begin position="17"/>
        <end position="165"/>
    </location>
</feature>